<dbReference type="InterPro" id="IPR004575">
    <property type="entry name" value="MAT1/Tfb3"/>
</dbReference>
<dbReference type="NCBIfam" id="TIGR00570">
    <property type="entry name" value="cdk7"/>
    <property type="match status" value="1"/>
</dbReference>
<evidence type="ECO:0000256" key="1">
    <source>
        <dbReference type="ARBA" id="ARBA00004123"/>
    </source>
</evidence>
<name>A0A4Z1P0G1_9PEZI</name>
<dbReference type="EMBL" id="SNSC02000010">
    <property type="protein sequence ID" value="TID20698.1"/>
    <property type="molecule type" value="Genomic_DNA"/>
</dbReference>
<dbReference type="InterPro" id="IPR001841">
    <property type="entry name" value="Znf_RING"/>
</dbReference>
<dbReference type="AlphaFoldDB" id="A0A4Z1P0G1"/>
<dbReference type="GO" id="GO:0006357">
    <property type="term" value="P:regulation of transcription by RNA polymerase II"/>
    <property type="evidence" value="ECO:0007669"/>
    <property type="project" value="TreeGrafter"/>
</dbReference>
<dbReference type="CDD" id="cd16573">
    <property type="entry name" value="RING-HC_TFB3-like"/>
    <property type="match status" value="1"/>
</dbReference>
<keyword evidence="4 9" id="KW-0863">Zinc-finger</keyword>
<organism evidence="12 13">
    <name type="scientific">Venturia nashicola</name>
    <dbReference type="NCBI Taxonomy" id="86259"/>
    <lineage>
        <taxon>Eukaryota</taxon>
        <taxon>Fungi</taxon>
        <taxon>Dikarya</taxon>
        <taxon>Ascomycota</taxon>
        <taxon>Pezizomycotina</taxon>
        <taxon>Dothideomycetes</taxon>
        <taxon>Pleosporomycetidae</taxon>
        <taxon>Venturiales</taxon>
        <taxon>Venturiaceae</taxon>
        <taxon>Venturia</taxon>
    </lineage>
</organism>
<dbReference type="GO" id="GO:0008270">
    <property type="term" value="F:zinc ion binding"/>
    <property type="evidence" value="ECO:0007669"/>
    <property type="project" value="UniProtKB-KW"/>
</dbReference>
<evidence type="ECO:0000256" key="5">
    <source>
        <dbReference type="ARBA" id="ARBA00022833"/>
    </source>
</evidence>
<evidence type="ECO:0000256" key="10">
    <source>
        <dbReference type="SAM" id="MobiDB-lite"/>
    </source>
</evidence>
<evidence type="ECO:0000256" key="9">
    <source>
        <dbReference type="PROSITE-ProRule" id="PRU00175"/>
    </source>
</evidence>
<evidence type="ECO:0000313" key="13">
    <source>
        <dbReference type="Proteomes" id="UP000298493"/>
    </source>
</evidence>
<accession>A0A4Z1P0G1</accession>
<keyword evidence="5" id="KW-0862">Zinc</keyword>
<evidence type="ECO:0000256" key="6">
    <source>
        <dbReference type="ARBA" id="ARBA00023242"/>
    </source>
</evidence>
<dbReference type="InterPro" id="IPR015877">
    <property type="entry name" value="MAT1_centre"/>
</dbReference>
<feature type="region of interest" description="Disordered" evidence="10">
    <location>
        <begin position="196"/>
        <end position="218"/>
    </location>
</feature>
<dbReference type="Pfam" id="PF06391">
    <property type="entry name" value="MAT1"/>
    <property type="match status" value="1"/>
</dbReference>
<dbReference type="GO" id="GO:0006289">
    <property type="term" value="P:nucleotide-excision repair"/>
    <property type="evidence" value="ECO:0007669"/>
    <property type="project" value="InterPro"/>
</dbReference>
<feature type="region of interest" description="Disordered" evidence="10">
    <location>
        <begin position="1"/>
        <end position="21"/>
    </location>
</feature>
<dbReference type="PROSITE" id="PS00518">
    <property type="entry name" value="ZF_RING_1"/>
    <property type="match status" value="1"/>
</dbReference>
<dbReference type="GO" id="GO:0016301">
    <property type="term" value="F:kinase activity"/>
    <property type="evidence" value="ECO:0007669"/>
    <property type="project" value="UniProtKB-KW"/>
</dbReference>
<dbReference type="PANTHER" id="PTHR12683:SF13">
    <property type="entry name" value="CDK-ACTIVATING KINASE ASSEMBLY FACTOR MAT1"/>
    <property type="match status" value="1"/>
</dbReference>
<proteinExistence type="predicted"/>
<evidence type="ECO:0000256" key="2">
    <source>
        <dbReference type="ARBA" id="ARBA00022257"/>
    </source>
</evidence>
<dbReference type="GO" id="GO:0061575">
    <property type="term" value="F:cyclin-dependent protein serine/threonine kinase activator activity"/>
    <property type="evidence" value="ECO:0007669"/>
    <property type="project" value="InterPro"/>
</dbReference>
<evidence type="ECO:0000256" key="7">
    <source>
        <dbReference type="ARBA" id="ARBA00029873"/>
    </source>
</evidence>
<dbReference type="InterPro" id="IPR013083">
    <property type="entry name" value="Znf_RING/FYVE/PHD"/>
</dbReference>
<evidence type="ECO:0000256" key="4">
    <source>
        <dbReference type="ARBA" id="ARBA00022771"/>
    </source>
</evidence>
<keyword evidence="12" id="KW-0808">Transferase</keyword>
<dbReference type="PROSITE" id="PS50089">
    <property type="entry name" value="ZF_RING_2"/>
    <property type="match status" value="1"/>
</dbReference>
<evidence type="ECO:0000256" key="8">
    <source>
        <dbReference type="ARBA" id="ARBA00033277"/>
    </source>
</evidence>
<comment type="subcellular location">
    <subcellularLocation>
        <location evidence="1">Nucleus</location>
    </subcellularLocation>
</comment>
<protein>
    <recommendedName>
        <fullName evidence="2">RNA polymerase II transcription factor B subunit 3</fullName>
    </recommendedName>
    <alternativeName>
        <fullName evidence="8">RNA polymerase II transcription factor B 38 kDa subunit</fullName>
    </alternativeName>
    <alternativeName>
        <fullName evidence="7">RNA polymerase II transcription factor B p38 subunit</fullName>
    </alternativeName>
</protein>
<evidence type="ECO:0000259" key="11">
    <source>
        <dbReference type="PROSITE" id="PS50089"/>
    </source>
</evidence>
<dbReference type="Proteomes" id="UP000298493">
    <property type="component" value="Unassembled WGS sequence"/>
</dbReference>
<reference evidence="12 13" key="1">
    <citation type="submission" date="2019-04" db="EMBL/GenBank/DDBJ databases">
        <title>High contiguity whole genome sequence and gene annotation resource for two Venturia nashicola isolates.</title>
        <authorList>
            <person name="Prokchorchik M."/>
            <person name="Won K."/>
            <person name="Lee Y."/>
            <person name="Choi E.D."/>
            <person name="Segonzac C."/>
            <person name="Sohn K.H."/>
        </authorList>
    </citation>
    <scope>NUCLEOTIDE SEQUENCE [LARGE SCALE GENOMIC DNA]</scope>
    <source>
        <strain evidence="12 13">PRI2</strain>
    </source>
</reference>
<dbReference type="SUPFAM" id="SSF57850">
    <property type="entry name" value="RING/U-box"/>
    <property type="match status" value="1"/>
</dbReference>
<keyword evidence="3" id="KW-0479">Metal-binding</keyword>
<keyword evidence="13" id="KW-1185">Reference proteome</keyword>
<comment type="caution">
    <text evidence="12">The sequence shown here is derived from an EMBL/GenBank/DDBJ whole genome shotgun (WGS) entry which is preliminary data.</text>
</comment>
<keyword evidence="12" id="KW-0418">Kinase</keyword>
<dbReference type="OrthoDB" id="5963at2759"/>
<dbReference type="Gene3D" id="3.30.40.10">
    <property type="entry name" value="Zinc/RING finger domain, C3HC4 (zinc finger)"/>
    <property type="match status" value="1"/>
</dbReference>
<dbReference type="InterPro" id="IPR017907">
    <property type="entry name" value="Znf_RING_CS"/>
</dbReference>
<gene>
    <name evidence="12" type="ORF">E6O75_ATG05462</name>
</gene>
<keyword evidence="6" id="KW-0539">Nucleus</keyword>
<evidence type="ECO:0000256" key="3">
    <source>
        <dbReference type="ARBA" id="ARBA00022723"/>
    </source>
</evidence>
<dbReference type="PANTHER" id="PTHR12683">
    <property type="entry name" value="CDK-ACTIVATING KINASE ASSEMBLY FACTOR MAT1"/>
    <property type="match status" value="1"/>
</dbReference>
<evidence type="ECO:0000313" key="12">
    <source>
        <dbReference type="EMBL" id="TID20698.1"/>
    </source>
</evidence>
<dbReference type="GO" id="GO:0005675">
    <property type="term" value="C:transcription factor TFIIH holo complex"/>
    <property type="evidence" value="ECO:0007669"/>
    <property type="project" value="InterPro"/>
</dbReference>
<feature type="domain" description="RING-type" evidence="11">
    <location>
        <begin position="46"/>
        <end position="89"/>
    </location>
</feature>
<dbReference type="STRING" id="86259.A0A4Z1P0G1"/>
<dbReference type="Pfam" id="PF17121">
    <property type="entry name" value="zf-C3HC4_5"/>
    <property type="match status" value="1"/>
</dbReference>
<sequence length="375" mass="42769">MSKQIAGAGGKPPDDGGKLLGNIANLNMRKPGNADHDADKVPDEECPVCHSRRYLNKSMIFKINPECYHRLCNSCVDRLFSSGPATCPIAGCGKTLRGNKFRVPTFTDLALEREVDIRARIAAVYNREETDFETLRDYNDYLQQVEDATFNLINGIDVEATEREIKVYQSANLDLIEKNLKRAKAGTDDFAKRQELEKRAERERRKKERLEEEEERRIKDEQRRELIRQLEAGGDATELAKQSKLATLRRAKKVKERRDIEEAENIAPGAPIIKGLKIHVEPEKKKEKPYDPFDGMNDRREFYQIYDQYQWQTFDVLAKDDRALAGGFSLHEHRQRALCDAFSGLGVMIGDETPSRVQMAGNALSTENSTVDDVF</sequence>